<dbReference type="InterPro" id="IPR036167">
    <property type="entry name" value="tRNA_intron_Endo_cat-like_sf"/>
</dbReference>
<dbReference type="GO" id="GO:0003676">
    <property type="term" value="F:nucleic acid binding"/>
    <property type="evidence" value="ECO:0007669"/>
    <property type="project" value="InterPro"/>
</dbReference>
<dbReference type="InterPro" id="IPR011856">
    <property type="entry name" value="tRNA_endonuc-like_dom_sf"/>
</dbReference>
<comment type="similarity">
    <text evidence="1">Belongs to the tRNA-intron endonuclease family.</text>
</comment>
<reference evidence="6" key="2">
    <citation type="submission" date="2020-11" db="EMBL/GenBank/DDBJ databases">
        <authorList>
            <person name="McCartney M.A."/>
            <person name="Auch B."/>
            <person name="Kono T."/>
            <person name="Mallez S."/>
            <person name="Becker A."/>
            <person name="Gohl D.M."/>
            <person name="Silverstein K.A.T."/>
            <person name="Koren S."/>
            <person name="Bechman K.B."/>
            <person name="Herman A."/>
            <person name="Abrahante J.E."/>
            <person name="Garbe J."/>
        </authorList>
    </citation>
    <scope>NUCLEOTIDE SEQUENCE</scope>
    <source>
        <strain evidence="6">Duluth1</strain>
        <tissue evidence="6">Whole animal</tissue>
    </source>
</reference>
<sequence length="689" mass="78594">MLTIEMSSSTTIHQTKKKQNVRQKLQSPFPVPIQSLTYHWYQFTGKLEENHVVVQHSGDINYLHNMGFFGQGMMSRGPPATYDSLPAVYLPLESEHGEEFASRRVKVMRRRMYLRHKQWQKRLQCTSSSVDSDSDLDEEFNSDVEYNQYGCASEGGGNKVVHAGQQGSDVEMEHSSAEVFKVQAHSCDISEFTDKKETGQTNSFQSADQLTSDTKWGSTSSNEHQLPDVLNTRLNKSVLEKETFKLWNSSKSDSIADALIWDSKPANKKTVEEAWNDMEADADFWGTEPVTKRTKMEDFWATEPVLKKSKTEDILSGSSQDNCYNGETDESKIEQTASSKSRQCDSGDHAEMVTSESEEIQNSNINHNIDSGRAFHNNYFNDETDDGKHAKNYDNDIEIEKNNIEIEVENGTRAVLSKTCDTRNEEISAYKQGDENGSLTAVTDSSSLQIHPYCKNDYSFQSGKNDEDFDPEPYLVIDDSDVDDATVTVPRKEKYRWKPALRLDAFQFNEPLILSFEEAFFLTYGLGCLSVQNEDQSMLKISDLWRHFCRKRARFLPMYAAYHFFRSHGWVPKSGILFGVDYVLYKVGPPFYHATYSVVVKAVEEGSYTEMEHFNNRQFTWTSLSGLNRVTEHVAKTLVFCYVIFPTGWNEVVASSPTCLSQIRVKLQVISRWVSSQERNKSLSEVQAT</sequence>
<dbReference type="EC" id="4.6.1.16" evidence="2"/>
<dbReference type="EMBL" id="JAIWYP010000010">
    <property type="protein sequence ID" value="KAH3752754.1"/>
    <property type="molecule type" value="Genomic_DNA"/>
</dbReference>
<dbReference type="InterPro" id="IPR006676">
    <property type="entry name" value="tRNA_splic"/>
</dbReference>
<feature type="region of interest" description="Disordered" evidence="4">
    <location>
        <begin position="312"/>
        <end position="349"/>
    </location>
</feature>
<accession>A0A9D4I904</accession>
<feature type="domain" description="tRNA intron endonuclease catalytic" evidence="5">
    <location>
        <begin position="555"/>
        <end position="643"/>
    </location>
</feature>
<comment type="caution">
    <text evidence="6">The sequence shown here is derived from an EMBL/GenBank/DDBJ whole genome shotgun (WGS) entry which is preliminary data.</text>
</comment>
<dbReference type="CDD" id="cd22363">
    <property type="entry name" value="tRNA-intron_lyase_C"/>
    <property type="match status" value="1"/>
</dbReference>
<feature type="region of interest" description="Disordered" evidence="4">
    <location>
        <begin position="193"/>
        <end position="225"/>
    </location>
</feature>
<name>A0A9D4I904_DREPO</name>
<reference evidence="6" key="1">
    <citation type="journal article" date="2019" name="bioRxiv">
        <title>The Genome of the Zebra Mussel, Dreissena polymorpha: A Resource for Invasive Species Research.</title>
        <authorList>
            <person name="McCartney M.A."/>
            <person name="Auch B."/>
            <person name="Kono T."/>
            <person name="Mallez S."/>
            <person name="Zhang Y."/>
            <person name="Obille A."/>
            <person name="Becker A."/>
            <person name="Abrahante J.E."/>
            <person name="Garbe J."/>
            <person name="Badalamenti J.P."/>
            <person name="Herman A."/>
            <person name="Mangelson H."/>
            <person name="Liachko I."/>
            <person name="Sullivan S."/>
            <person name="Sone E.D."/>
            <person name="Koren S."/>
            <person name="Silverstein K.A.T."/>
            <person name="Beckman K.B."/>
            <person name="Gohl D.M."/>
        </authorList>
    </citation>
    <scope>NUCLEOTIDE SEQUENCE</scope>
    <source>
        <strain evidence="6">Duluth1</strain>
        <tissue evidence="6">Whole animal</tissue>
    </source>
</reference>
<evidence type="ECO:0000313" key="7">
    <source>
        <dbReference type="Proteomes" id="UP000828390"/>
    </source>
</evidence>
<evidence type="ECO:0000256" key="4">
    <source>
        <dbReference type="SAM" id="MobiDB-lite"/>
    </source>
</evidence>
<comment type="catalytic activity">
    <reaction evidence="3">
        <text>pretRNA = a 3'-half-tRNA molecule with a 5'-OH end + a 5'-half-tRNA molecule with a 2',3'-cyclic phosphate end + an intron with a 2',3'-cyclic phosphate and a 5'-hydroxyl terminus.</text>
        <dbReference type="EC" id="4.6.1.16"/>
    </reaction>
</comment>
<dbReference type="PANTHER" id="PTHR21227">
    <property type="entry name" value="TRNA-SPLICING ENDONUCLEASE SUBUNIT SEN2"/>
    <property type="match status" value="1"/>
</dbReference>
<evidence type="ECO:0000313" key="6">
    <source>
        <dbReference type="EMBL" id="KAH3752754.1"/>
    </source>
</evidence>
<dbReference type="SUPFAM" id="SSF53032">
    <property type="entry name" value="tRNA-intron endonuclease catalytic domain-like"/>
    <property type="match status" value="1"/>
</dbReference>
<evidence type="ECO:0000256" key="2">
    <source>
        <dbReference type="ARBA" id="ARBA00012573"/>
    </source>
</evidence>
<dbReference type="Proteomes" id="UP000828390">
    <property type="component" value="Unassembled WGS sequence"/>
</dbReference>
<feature type="compositionally biased region" description="Polar residues" evidence="4">
    <location>
        <begin position="1"/>
        <end position="13"/>
    </location>
</feature>
<evidence type="ECO:0000259" key="5">
    <source>
        <dbReference type="Pfam" id="PF01974"/>
    </source>
</evidence>
<dbReference type="PANTHER" id="PTHR21227:SF0">
    <property type="entry name" value="TRNA-SPLICING ENDONUCLEASE SUBUNIT SEN2"/>
    <property type="match status" value="1"/>
</dbReference>
<feature type="region of interest" description="Disordered" evidence="4">
    <location>
        <begin position="1"/>
        <end position="24"/>
    </location>
</feature>
<proteinExistence type="inferred from homology"/>
<dbReference type="GO" id="GO:0005737">
    <property type="term" value="C:cytoplasm"/>
    <property type="evidence" value="ECO:0007669"/>
    <property type="project" value="TreeGrafter"/>
</dbReference>
<protein>
    <recommendedName>
        <fullName evidence="2">tRNA-intron lyase</fullName>
        <ecNumber evidence="2">4.6.1.16</ecNumber>
    </recommendedName>
</protein>
<gene>
    <name evidence="6" type="ORF">DPMN_187380</name>
</gene>
<organism evidence="6 7">
    <name type="scientific">Dreissena polymorpha</name>
    <name type="common">Zebra mussel</name>
    <name type="synonym">Mytilus polymorpha</name>
    <dbReference type="NCBI Taxonomy" id="45954"/>
    <lineage>
        <taxon>Eukaryota</taxon>
        <taxon>Metazoa</taxon>
        <taxon>Spiralia</taxon>
        <taxon>Lophotrochozoa</taxon>
        <taxon>Mollusca</taxon>
        <taxon>Bivalvia</taxon>
        <taxon>Autobranchia</taxon>
        <taxon>Heteroconchia</taxon>
        <taxon>Euheterodonta</taxon>
        <taxon>Imparidentia</taxon>
        <taxon>Neoheterodontei</taxon>
        <taxon>Myida</taxon>
        <taxon>Dreissenoidea</taxon>
        <taxon>Dreissenidae</taxon>
        <taxon>Dreissena</taxon>
    </lineage>
</organism>
<keyword evidence="7" id="KW-1185">Reference proteome</keyword>
<evidence type="ECO:0000256" key="3">
    <source>
        <dbReference type="ARBA" id="ARBA00034031"/>
    </source>
</evidence>
<feature type="compositionally biased region" description="Polar residues" evidence="4">
    <location>
        <begin position="316"/>
        <end position="325"/>
    </location>
</feature>
<dbReference type="GO" id="GO:0000379">
    <property type="term" value="P:tRNA-type intron splice site recognition and cleavage"/>
    <property type="evidence" value="ECO:0007669"/>
    <property type="project" value="TreeGrafter"/>
</dbReference>
<dbReference type="Gene3D" id="3.40.1350.10">
    <property type="match status" value="1"/>
</dbReference>
<dbReference type="GO" id="GO:0000213">
    <property type="term" value="F:tRNA-intron lyase activity"/>
    <property type="evidence" value="ECO:0007669"/>
    <property type="project" value="UniProtKB-EC"/>
</dbReference>
<dbReference type="GO" id="GO:0000214">
    <property type="term" value="C:tRNA-intron endonuclease complex"/>
    <property type="evidence" value="ECO:0007669"/>
    <property type="project" value="TreeGrafter"/>
</dbReference>
<dbReference type="Pfam" id="PF01974">
    <property type="entry name" value="tRNA_int_endo"/>
    <property type="match status" value="1"/>
</dbReference>
<feature type="compositionally biased region" description="Polar residues" evidence="4">
    <location>
        <begin position="199"/>
        <end position="224"/>
    </location>
</feature>
<dbReference type="InterPro" id="IPR006677">
    <property type="entry name" value="tRNA_intron_Endonuc_cat-like"/>
</dbReference>
<evidence type="ECO:0000256" key="1">
    <source>
        <dbReference type="ARBA" id="ARBA00008078"/>
    </source>
</evidence>
<dbReference type="AlphaFoldDB" id="A0A9D4I904"/>